<dbReference type="Proteomes" id="UP000217257">
    <property type="component" value="Chromosome"/>
</dbReference>
<feature type="signal peptide" evidence="1">
    <location>
        <begin position="1"/>
        <end position="18"/>
    </location>
</feature>
<evidence type="ECO:0008006" key="4">
    <source>
        <dbReference type="Google" id="ProtNLM"/>
    </source>
</evidence>
<evidence type="ECO:0000313" key="3">
    <source>
        <dbReference type="Proteomes" id="UP000217257"/>
    </source>
</evidence>
<dbReference type="RefSeq" id="WP_095987713.1">
    <property type="nucleotide sequence ID" value="NZ_CP022098.1"/>
</dbReference>
<feature type="chain" id="PRO_5012151344" description="Outer membrane protein beta-barrel domain-containing protein" evidence="1">
    <location>
        <begin position="19"/>
        <end position="470"/>
    </location>
</feature>
<name>A0A250J953_9BACT</name>
<evidence type="ECO:0000313" key="2">
    <source>
        <dbReference type="EMBL" id="ATB39726.1"/>
    </source>
</evidence>
<accession>A0A250J953</accession>
<organism evidence="2 3">
    <name type="scientific">Cystobacter fuscus</name>
    <dbReference type="NCBI Taxonomy" id="43"/>
    <lineage>
        <taxon>Bacteria</taxon>
        <taxon>Pseudomonadati</taxon>
        <taxon>Myxococcota</taxon>
        <taxon>Myxococcia</taxon>
        <taxon>Myxococcales</taxon>
        <taxon>Cystobacterineae</taxon>
        <taxon>Archangiaceae</taxon>
        <taxon>Cystobacter</taxon>
    </lineage>
</organism>
<sequence length="470" mass="49225">MRMLLTLLLLALPGLAGAEPLPVTLLPPEVLLGRDPVVVVRVATPPDAPPLRAAASTGRLTPQRSSKPGESLFIWTPPDIRYPLLAVLAFWTDSPDGPPEITRVPIPLLGRNELTVDTAAGAQVVVEVAGRSFGPARADRRGKAKVTVQVPPGVSKASVRVTSTRQRPSLRTIPLDVPPEQPLLAVMSPESLPAGGGGWLVLMGEQPVPGSQLRLRVQGASTQEELPSVFRVKPEPGANAVVVDAQRADGTGSARLTTHVVAAVARFTPAPAPPALVVPLAEVMPGLVLGPVVVAPPRPPPPSHPFSVQVLAGGFFAGGDNRGPLASLGVGFQLPLLHGRFTLETEAGLRRSTSHPLVEGLGTVDSRVVAYPLLFSVRGLAFELGRFSLHGRVGAGPTYYNHRATGSFFDTPLVQQGRTFMGFVAAQAVWRLGAVSTLLEVRAGRAAASASFVDAQLGGLSACVGLRYRL</sequence>
<dbReference type="EMBL" id="CP022098">
    <property type="protein sequence ID" value="ATB39726.1"/>
    <property type="molecule type" value="Genomic_DNA"/>
</dbReference>
<gene>
    <name evidence="2" type="ORF">CYFUS_005174</name>
</gene>
<dbReference type="AlphaFoldDB" id="A0A250J953"/>
<keyword evidence="1" id="KW-0732">Signal</keyword>
<proteinExistence type="predicted"/>
<dbReference type="KEGG" id="cfus:CYFUS_005174"/>
<protein>
    <recommendedName>
        <fullName evidence="4">Outer membrane protein beta-barrel domain-containing protein</fullName>
    </recommendedName>
</protein>
<reference evidence="2 3" key="1">
    <citation type="submission" date="2017-06" db="EMBL/GenBank/DDBJ databases">
        <title>Sequencing and comparative analysis of myxobacterial genomes.</title>
        <authorList>
            <person name="Rupp O."/>
            <person name="Goesmann A."/>
            <person name="Sogaard-Andersen L."/>
        </authorList>
    </citation>
    <scope>NUCLEOTIDE SEQUENCE [LARGE SCALE GENOMIC DNA]</scope>
    <source>
        <strain evidence="2 3">DSM 52655</strain>
    </source>
</reference>
<evidence type="ECO:0000256" key="1">
    <source>
        <dbReference type="SAM" id="SignalP"/>
    </source>
</evidence>